<reference evidence="2 3" key="1">
    <citation type="submission" date="2020-08" db="EMBL/GenBank/DDBJ databases">
        <title>Genomic Encyclopedia of Type Strains, Phase IV (KMG-IV): sequencing the most valuable type-strain genomes for metagenomic binning, comparative biology and taxonomic classification.</title>
        <authorList>
            <person name="Goeker M."/>
        </authorList>
    </citation>
    <scope>NUCLEOTIDE SEQUENCE [LARGE SCALE GENOMIC DNA]</scope>
    <source>
        <strain evidence="2 3">DSM 45385</strain>
    </source>
</reference>
<dbReference type="Proteomes" id="UP000568380">
    <property type="component" value="Unassembled WGS sequence"/>
</dbReference>
<dbReference type="AlphaFoldDB" id="A0A7W8A2D8"/>
<dbReference type="EMBL" id="JACHIN010000004">
    <property type="protein sequence ID" value="MBB5078255.1"/>
    <property type="molecule type" value="Genomic_DNA"/>
</dbReference>
<feature type="signal peptide" evidence="1">
    <location>
        <begin position="1"/>
        <end position="18"/>
    </location>
</feature>
<dbReference type="SUPFAM" id="SSF110087">
    <property type="entry name" value="DR1885-like metal-binding protein"/>
    <property type="match status" value="1"/>
</dbReference>
<comment type="caution">
    <text evidence="2">The sequence shown here is derived from an EMBL/GenBank/DDBJ whole genome shotgun (WGS) entry which is preliminary data.</text>
</comment>
<organism evidence="2 3">
    <name type="scientific">Nonomuraea endophytica</name>
    <dbReference type="NCBI Taxonomy" id="714136"/>
    <lineage>
        <taxon>Bacteria</taxon>
        <taxon>Bacillati</taxon>
        <taxon>Actinomycetota</taxon>
        <taxon>Actinomycetes</taxon>
        <taxon>Streptosporangiales</taxon>
        <taxon>Streptosporangiaceae</taxon>
        <taxon>Nonomuraea</taxon>
    </lineage>
</organism>
<evidence type="ECO:0000313" key="3">
    <source>
        <dbReference type="Proteomes" id="UP000568380"/>
    </source>
</evidence>
<proteinExistence type="predicted"/>
<protein>
    <recommendedName>
        <fullName evidence="4">Copper chaperone PCu(A)C</fullName>
    </recommendedName>
</protein>
<evidence type="ECO:0008006" key="4">
    <source>
        <dbReference type="Google" id="ProtNLM"/>
    </source>
</evidence>
<evidence type="ECO:0000313" key="2">
    <source>
        <dbReference type="EMBL" id="MBB5078255.1"/>
    </source>
</evidence>
<dbReference type="RefSeq" id="WP_184962773.1">
    <property type="nucleotide sequence ID" value="NZ_JACHIN010000004.1"/>
</dbReference>
<feature type="chain" id="PRO_5039643207" description="Copper chaperone PCu(A)C" evidence="1">
    <location>
        <begin position="19"/>
        <end position="135"/>
    </location>
</feature>
<accession>A0A7W8A2D8</accession>
<evidence type="ECO:0000256" key="1">
    <source>
        <dbReference type="SAM" id="SignalP"/>
    </source>
</evidence>
<keyword evidence="3" id="KW-1185">Reference proteome</keyword>
<dbReference type="PROSITE" id="PS51257">
    <property type="entry name" value="PROKAR_LIPOPROTEIN"/>
    <property type="match status" value="1"/>
</dbReference>
<name>A0A7W8A2D8_9ACTN</name>
<gene>
    <name evidence="2" type="ORF">HNR40_003730</name>
</gene>
<dbReference type="InterPro" id="IPR036182">
    <property type="entry name" value="PCuAC_sf"/>
</dbReference>
<sequence length="135" mass="13821">MRALGLLAAALLFVTACGAEQGEAPGAALPRNDGGNASQRGVHVRNAYLLKGGSLHAVLINSGTRADRLVQLTISSGQLALPAPIELPPAEPVGGDRAIATATGLEARVGSWVPATFQFQEAGTVTVQVPVKEYP</sequence>
<keyword evidence="1" id="KW-0732">Signal</keyword>